<proteinExistence type="predicted"/>
<comment type="caution">
    <text evidence="1">The sequence shown here is derived from an EMBL/GenBank/DDBJ whole genome shotgun (WGS) entry which is preliminary data.</text>
</comment>
<accession>A0A024QGX4</accession>
<evidence type="ECO:0000313" key="2">
    <source>
        <dbReference type="Proteomes" id="UP000028875"/>
    </source>
</evidence>
<keyword evidence="2" id="KW-1185">Reference proteome</keyword>
<reference evidence="2" key="2">
    <citation type="submission" date="2014-05" db="EMBL/GenBank/DDBJ databases">
        <title>Draft genome sequence of Virgibacillus massiliensis Vm-5.</title>
        <authorList>
            <person name="Khelaifia S."/>
            <person name="Croce O."/>
            <person name="Lagier J.C."/>
            <person name="Raoult D."/>
        </authorList>
    </citation>
    <scope>NUCLEOTIDE SEQUENCE [LARGE SCALE GENOMIC DNA]</scope>
    <source>
        <strain evidence="2">Vm-5</strain>
    </source>
</reference>
<dbReference type="EMBL" id="CCDP010000003">
    <property type="protein sequence ID" value="CDQ41759.1"/>
    <property type="molecule type" value="Genomic_DNA"/>
</dbReference>
<organism evidence="1 2">
    <name type="scientific">Virgibacillus massiliensis</name>
    <dbReference type="NCBI Taxonomy" id="1462526"/>
    <lineage>
        <taxon>Bacteria</taxon>
        <taxon>Bacillati</taxon>
        <taxon>Bacillota</taxon>
        <taxon>Bacilli</taxon>
        <taxon>Bacillales</taxon>
        <taxon>Bacillaceae</taxon>
        <taxon>Virgibacillus</taxon>
    </lineage>
</organism>
<dbReference type="STRING" id="1462526.BN990_04136"/>
<dbReference type="SUPFAM" id="SSF88659">
    <property type="entry name" value="Sigma3 and sigma4 domains of RNA polymerase sigma factors"/>
    <property type="match status" value="1"/>
</dbReference>
<gene>
    <name evidence="1" type="ORF">BN990_04136</name>
</gene>
<protein>
    <submittedName>
        <fullName evidence="1">RNA polymerase sigma factor, sigma-70 family</fullName>
    </submittedName>
</protein>
<dbReference type="GO" id="GO:0006352">
    <property type="term" value="P:DNA-templated transcription initiation"/>
    <property type="evidence" value="ECO:0007669"/>
    <property type="project" value="InterPro"/>
</dbReference>
<dbReference type="RefSeq" id="WP_038246537.1">
    <property type="nucleotide sequence ID" value="NZ_BNER01000008.1"/>
</dbReference>
<name>A0A024QGX4_9BACI</name>
<dbReference type="SUPFAM" id="SSF88946">
    <property type="entry name" value="Sigma2 domain of RNA polymerase sigma factors"/>
    <property type="match status" value="1"/>
</dbReference>
<evidence type="ECO:0000313" key="1">
    <source>
        <dbReference type="EMBL" id="CDQ41759.1"/>
    </source>
</evidence>
<dbReference type="eggNOG" id="COG1595">
    <property type="taxonomic scope" value="Bacteria"/>
</dbReference>
<dbReference type="InterPro" id="IPR013324">
    <property type="entry name" value="RNA_pol_sigma_r3/r4-like"/>
</dbReference>
<reference evidence="1 2" key="1">
    <citation type="submission" date="2014-03" db="EMBL/GenBank/DDBJ databases">
        <authorList>
            <person name="Urmite Genomes U."/>
        </authorList>
    </citation>
    <scope>NUCLEOTIDE SEQUENCE [LARGE SCALE GENOMIC DNA]</scope>
    <source>
        <strain evidence="1 2">Vm-5</strain>
    </source>
</reference>
<dbReference type="GO" id="GO:0003700">
    <property type="term" value="F:DNA-binding transcription factor activity"/>
    <property type="evidence" value="ECO:0007669"/>
    <property type="project" value="InterPro"/>
</dbReference>
<dbReference type="AlphaFoldDB" id="A0A024QGX4"/>
<dbReference type="OrthoDB" id="2974454at2"/>
<dbReference type="InterPro" id="IPR013325">
    <property type="entry name" value="RNA_pol_sigma_r2"/>
</dbReference>
<sequence>MKLCKTDIELLVKSYQEEKESEALVKQFSNFINKYYKLFTFENIDFSNYDIRYFLSCYLADNVDRKSLRRGKYHSKQDISNAYSVLKYLKQAFKSLDHEDIYHEVLIPFLECANRYKDMNKSFSAYIYEAYKYELIRHIKELMRHQHTSQVMLPNCNESDDELSDNLHIELEEDLILNHPFWLNGINAQYPFSELTREGRLILTKYYLERNTDKQIGRLIGKNRRSVNRSRLRIVRQIQDKISQGEVKWARWSE</sequence>
<dbReference type="Proteomes" id="UP000028875">
    <property type="component" value="Unassembled WGS sequence"/>
</dbReference>